<dbReference type="EMBL" id="CP011371">
    <property type="protein sequence ID" value="AKJ26701.1"/>
    <property type="molecule type" value="Genomic_DNA"/>
</dbReference>
<keyword evidence="1" id="KW-0732">Signal</keyword>
<dbReference type="KEGG" id="pbh:AAW51_0010"/>
<keyword evidence="5" id="KW-1185">Reference proteome</keyword>
<evidence type="ECO:0000256" key="3">
    <source>
        <dbReference type="SAM" id="MobiDB-lite"/>
    </source>
</evidence>
<dbReference type="OrthoDB" id="9767239at2"/>
<dbReference type="PANTHER" id="PTHR43037">
    <property type="entry name" value="UNNAMED PRODUCT-RELATED"/>
    <property type="match status" value="1"/>
</dbReference>
<accession>A0A0G3BH43</accession>
<dbReference type="PATRIC" id="fig|413882.6.peg.10"/>
<gene>
    <name evidence="4" type="ORF">AAW51_0010</name>
</gene>
<reference evidence="4 5" key="1">
    <citation type="submission" date="2015-05" db="EMBL/GenBank/DDBJ databases">
        <authorList>
            <person name="Tang B."/>
            <person name="Yu Y."/>
        </authorList>
    </citation>
    <scope>NUCLEOTIDE SEQUENCE [LARGE SCALE GENOMIC DNA]</scope>
    <source>
        <strain evidence="4 5">DSM 7029</strain>
    </source>
</reference>
<sequence length="401" mass="42249">MHPDFQHWMKEATRLTQAGDLQGATAALQAALGQRPPAGAAPAAARQGAARVFADQVIDVEAREVVDAVEGAPADVTSMPPPSGRAETMRWAESLWRRAPASTPPTDGATRAKEGSAAGGRFISGSHADPAAGQRDYKLFIPPVAGPQPRPLVVMLHGCTQSPDDFATGTAMNEAASAQGFFVLYPAQSAQANPQRCWNWFKHHHQQRDRGEAALIAGMVRRVMREHSIDSERVYVAGLSAGGAMAAILGAAYPELFAAVGVHSGLAAGSATDLPSALAAMRSGGNGQMPGRASRMPTIVFHGDADTTVHPRNAEQVIAASVGVDTRVEPQTVAAAGGRTCTRRIHRATDGQVVAEHWLVHGAGHAWSGGSARGSYTDARGPDASAEMVRFFLEQRRRRSD</sequence>
<dbReference type="GO" id="GO:0016787">
    <property type="term" value="F:hydrolase activity"/>
    <property type="evidence" value="ECO:0007669"/>
    <property type="project" value="UniProtKB-KW"/>
</dbReference>
<proteinExistence type="predicted"/>
<protein>
    <submittedName>
        <fullName evidence="4">Poly(3-hydroxyalkanoate) depolymerase</fullName>
    </submittedName>
</protein>
<evidence type="ECO:0000256" key="1">
    <source>
        <dbReference type="ARBA" id="ARBA00022729"/>
    </source>
</evidence>
<dbReference type="GO" id="GO:0005576">
    <property type="term" value="C:extracellular region"/>
    <property type="evidence" value="ECO:0007669"/>
    <property type="project" value="InterPro"/>
</dbReference>
<dbReference type="InterPro" id="IPR050955">
    <property type="entry name" value="Plant_Biomass_Hydrol_Est"/>
</dbReference>
<evidence type="ECO:0000313" key="5">
    <source>
        <dbReference type="Proteomes" id="UP000035352"/>
    </source>
</evidence>
<dbReference type="STRING" id="413882.AAW51_0010"/>
<feature type="region of interest" description="Disordered" evidence="3">
    <location>
        <begin position="98"/>
        <end position="130"/>
    </location>
</feature>
<name>A0A0G3BH43_9BURK</name>
<evidence type="ECO:0000313" key="4">
    <source>
        <dbReference type="EMBL" id="AKJ26701.1"/>
    </source>
</evidence>
<dbReference type="InterPro" id="IPR010126">
    <property type="entry name" value="Esterase_phb"/>
</dbReference>
<dbReference type="Pfam" id="PF10503">
    <property type="entry name" value="Esterase_PHB"/>
    <property type="match status" value="1"/>
</dbReference>
<dbReference type="Proteomes" id="UP000035352">
    <property type="component" value="Chromosome"/>
</dbReference>
<dbReference type="AlphaFoldDB" id="A0A0G3BH43"/>
<evidence type="ECO:0000256" key="2">
    <source>
        <dbReference type="ARBA" id="ARBA00022801"/>
    </source>
</evidence>
<dbReference type="Gene3D" id="3.40.50.1820">
    <property type="entry name" value="alpha/beta hydrolase"/>
    <property type="match status" value="1"/>
</dbReference>
<dbReference type="RefSeq" id="WP_047192986.1">
    <property type="nucleotide sequence ID" value="NZ_CP011371.1"/>
</dbReference>
<dbReference type="InterPro" id="IPR029058">
    <property type="entry name" value="AB_hydrolase_fold"/>
</dbReference>
<dbReference type="PANTHER" id="PTHR43037:SF1">
    <property type="entry name" value="BLL1128 PROTEIN"/>
    <property type="match status" value="1"/>
</dbReference>
<keyword evidence="2" id="KW-0378">Hydrolase</keyword>
<organism evidence="4 5">
    <name type="scientific">Caldimonas brevitalea</name>
    <dbReference type="NCBI Taxonomy" id="413882"/>
    <lineage>
        <taxon>Bacteria</taxon>
        <taxon>Pseudomonadati</taxon>
        <taxon>Pseudomonadota</taxon>
        <taxon>Betaproteobacteria</taxon>
        <taxon>Burkholderiales</taxon>
        <taxon>Sphaerotilaceae</taxon>
        <taxon>Caldimonas</taxon>
    </lineage>
</organism>
<dbReference type="NCBIfam" id="TIGR01840">
    <property type="entry name" value="esterase_phb"/>
    <property type="match status" value="1"/>
</dbReference>
<dbReference type="SUPFAM" id="SSF53474">
    <property type="entry name" value="alpha/beta-Hydrolases"/>
    <property type="match status" value="2"/>
</dbReference>